<evidence type="ECO:0000259" key="2">
    <source>
        <dbReference type="Pfam" id="PF08386"/>
    </source>
</evidence>
<dbReference type="Pfam" id="PF00561">
    <property type="entry name" value="Abhydrolase_1"/>
    <property type="match status" value="1"/>
</dbReference>
<dbReference type="InterPro" id="IPR000073">
    <property type="entry name" value="AB_hydrolase_1"/>
</dbReference>
<evidence type="ECO:0000313" key="3">
    <source>
        <dbReference type="EMBL" id="KOO29660.1"/>
    </source>
</evidence>
<dbReference type="AlphaFoldDB" id="A0A0M0JT33"/>
<dbReference type="PANTHER" id="PTHR43722">
    <property type="entry name" value="PROLINE IMINOPEPTIDASE"/>
    <property type="match status" value="1"/>
</dbReference>
<dbReference type="OrthoDB" id="28112at2759"/>
<evidence type="ECO:0000313" key="4">
    <source>
        <dbReference type="Proteomes" id="UP000037460"/>
    </source>
</evidence>
<dbReference type="InterPro" id="IPR029058">
    <property type="entry name" value="AB_hydrolase_fold"/>
</dbReference>
<dbReference type="Gene3D" id="3.40.50.1820">
    <property type="entry name" value="alpha/beta hydrolase"/>
    <property type="match status" value="1"/>
</dbReference>
<keyword evidence="4" id="KW-1185">Reference proteome</keyword>
<comment type="caution">
    <text evidence="3">The sequence shown here is derived from an EMBL/GenBank/DDBJ whole genome shotgun (WGS) entry which is preliminary data.</text>
</comment>
<feature type="domain" description="Peptidase S33 tripeptidyl aminopeptidase-like C-terminal" evidence="2">
    <location>
        <begin position="339"/>
        <end position="417"/>
    </location>
</feature>
<reference evidence="4" key="1">
    <citation type="journal article" date="2015" name="PLoS Genet.">
        <title>Genome Sequence and Transcriptome Analyses of Chrysochromulina tobin: Metabolic Tools for Enhanced Algal Fitness in the Prominent Order Prymnesiales (Haptophyceae).</title>
        <authorList>
            <person name="Hovde B.T."/>
            <person name="Deodato C.R."/>
            <person name="Hunsperger H.M."/>
            <person name="Ryken S.A."/>
            <person name="Yost W."/>
            <person name="Jha R.K."/>
            <person name="Patterson J."/>
            <person name="Monnat R.J. Jr."/>
            <person name="Barlow S.B."/>
            <person name="Starkenburg S.R."/>
            <person name="Cattolico R.A."/>
        </authorList>
    </citation>
    <scope>NUCLEOTIDE SEQUENCE</scope>
    <source>
        <strain evidence="4">CCMP291</strain>
    </source>
</reference>
<dbReference type="Pfam" id="PF08386">
    <property type="entry name" value="Abhydrolase_4"/>
    <property type="match status" value="1"/>
</dbReference>
<dbReference type="SUPFAM" id="SSF53474">
    <property type="entry name" value="alpha/beta-Hydrolases"/>
    <property type="match status" value="1"/>
</dbReference>
<feature type="domain" description="AB hydrolase-1" evidence="1">
    <location>
        <begin position="77"/>
        <end position="167"/>
    </location>
</feature>
<dbReference type="InterPro" id="IPR005944">
    <property type="entry name" value="Pro_iminopeptidase"/>
</dbReference>
<dbReference type="GO" id="GO:0005737">
    <property type="term" value="C:cytoplasm"/>
    <property type="evidence" value="ECO:0007669"/>
    <property type="project" value="InterPro"/>
</dbReference>
<sequence length="448" mass="49094">MSEVVAEAPTIAEISHSCPCAYVEGAPAGYMWKDIDTGNESDVLRVWTTAQETADRCYNASYWQLTGPTGKTYHFLEHMGTQALAYDLELLRRALGETQWSFYGASYGTAVAAVYASAFPERVSKIVLDGNAVPMPNLEWWGAIWGNTVAVVIDRMLENCRQQPACVLKDPFAAYRSVLAALHSKQLLSPPCANGARLALNSGLVVGYMHEMARGRGNGWMEGVRTVALLADADARRQEIGIVRVLDRMCRVRSSITWRLYGRCIDDVMVGVDTDPIMGTGVFGLDVAGRLSVPRGVQLWRSTKLLHGSDVTGHMLGYISSVATWRALPTPVAPFGSASVAPLVLGNLFDQATSYYRSQTMAAAFPRSSMLTYQGVGHCLDFPTDPANTDRIGTGECTELVIEYLRTGVLPVNGYTCRQQRPVPVPTSLDVELPQSLRPHRLWDWGAH</sequence>
<name>A0A0M0JT33_9EUKA</name>
<dbReference type="PANTHER" id="PTHR43722:SF1">
    <property type="entry name" value="PROLINE IMINOPEPTIDASE"/>
    <property type="match status" value="1"/>
</dbReference>
<accession>A0A0M0JT33</accession>
<evidence type="ECO:0000259" key="1">
    <source>
        <dbReference type="Pfam" id="PF00561"/>
    </source>
</evidence>
<dbReference type="EMBL" id="JWZX01002381">
    <property type="protein sequence ID" value="KOO29660.1"/>
    <property type="molecule type" value="Genomic_DNA"/>
</dbReference>
<gene>
    <name evidence="3" type="ORF">Ctob_014063</name>
</gene>
<organism evidence="3 4">
    <name type="scientific">Chrysochromulina tobinii</name>
    <dbReference type="NCBI Taxonomy" id="1460289"/>
    <lineage>
        <taxon>Eukaryota</taxon>
        <taxon>Haptista</taxon>
        <taxon>Haptophyta</taxon>
        <taxon>Prymnesiophyceae</taxon>
        <taxon>Prymnesiales</taxon>
        <taxon>Chrysochromulinaceae</taxon>
        <taxon>Chrysochromulina</taxon>
    </lineage>
</organism>
<dbReference type="GO" id="GO:0006508">
    <property type="term" value="P:proteolysis"/>
    <property type="evidence" value="ECO:0007669"/>
    <property type="project" value="InterPro"/>
</dbReference>
<dbReference type="Proteomes" id="UP000037460">
    <property type="component" value="Unassembled WGS sequence"/>
</dbReference>
<protein>
    <submittedName>
        <fullName evidence="3">Tap domain protein</fullName>
    </submittedName>
</protein>
<proteinExistence type="predicted"/>
<dbReference type="InterPro" id="IPR013595">
    <property type="entry name" value="Pept_S33_TAP-like_C"/>
</dbReference>
<dbReference type="GO" id="GO:0004177">
    <property type="term" value="F:aminopeptidase activity"/>
    <property type="evidence" value="ECO:0007669"/>
    <property type="project" value="UniProtKB-EC"/>
</dbReference>